<gene>
    <name evidence="2" type="ORF">AOX59_11500</name>
</gene>
<keyword evidence="3" id="KW-1185">Reference proteome</keyword>
<evidence type="ECO:0000256" key="1">
    <source>
        <dbReference type="SAM" id="MobiDB-lite"/>
    </source>
</evidence>
<dbReference type="Pfam" id="PF14179">
    <property type="entry name" value="YppG"/>
    <property type="match status" value="1"/>
</dbReference>
<accession>A0A0U3W7T8</accession>
<dbReference type="InterPro" id="IPR025555">
    <property type="entry name" value="YppG"/>
</dbReference>
<reference evidence="2 3" key="1">
    <citation type="submission" date="2016-01" db="EMBL/GenBank/DDBJ databases">
        <title>Complete genome sequence of strain Lentibacillus amyloliquefaciens LAM0015T isolated from saline sediment.</title>
        <authorList>
            <person name="Wang J.-L."/>
            <person name="He M.-X."/>
        </authorList>
    </citation>
    <scope>NUCLEOTIDE SEQUENCE [LARGE SCALE GENOMIC DNA]</scope>
    <source>
        <strain evidence="2 3">LAM0015</strain>
    </source>
</reference>
<dbReference type="RefSeq" id="WP_068445670.1">
    <property type="nucleotide sequence ID" value="NZ_CP013862.1"/>
</dbReference>
<proteinExistence type="predicted"/>
<dbReference type="AlphaFoldDB" id="A0A0U3W7T8"/>
<feature type="compositionally biased region" description="Polar residues" evidence="1">
    <location>
        <begin position="12"/>
        <end position="25"/>
    </location>
</feature>
<organism evidence="2 3">
    <name type="scientific">Lentibacillus amyloliquefaciens</name>
    <dbReference type="NCBI Taxonomy" id="1472767"/>
    <lineage>
        <taxon>Bacteria</taxon>
        <taxon>Bacillati</taxon>
        <taxon>Bacillota</taxon>
        <taxon>Bacilli</taxon>
        <taxon>Bacillales</taxon>
        <taxon>Bacillaceae</taxon>
        <taxon>Lentibacillus</taxon>
    </lineage>
</organism>
<dbReference type="Proteomes" id="UP000050331">
    <property type="component" value="Chromosome"/>
</dbReference>
<sequence>MEKSGPFLPSFKNYSTHSPAGSQPINTSYHAHYPTAFEVFAKPKQPMYGPYTYGYEAFSQPSSNKQLKSYFQDHNGQLDLEKMLSTAGQVANTVKQISPVVKDVSQLMKQL</sequence>
<protein>
    <recommendedName>
        <fullName evidence="4">YppG-like protein</fullName>
    </recommendedName>
</protein>
<evidence type="ECO:0000313" key="3">
    <source>
        <dbReference type="Proteomes" id="UP000050331"/>
    </source>
</evidence>
<name>A0A0U3W7T8_9BACI</name>
<dbReference type="STRING" id="1472767.AOX59_11500"/>
<dbReference type="KEGG" id="lao:AOX59_11500"/>
<evidence type="ECO:0008006" key="4">
    <source>
        <dbReference type="Google" id="ProtNLM"/>
    </source>
</evidence>
<evidence type="ECO:0000313" key="2">
    <source>
        <dbReference type="EMBL" id="ALX49154.1"/>
    </source>
</evidence>
<dbReference type="OrthoDB" id="2456726at2"/>
<feature type="region of interest" description="Disordered" evidence="1">
    <location>
        <begin position="1"/>
        <end position="25"/>
    </location>
</feature>
<dbReference type="EMBL" id="CP013862">
    <property type="protein sequence ID" value="ALX49154.1"/>
    <property type="molecule type" value="Genomic_DNA"/>
</dbReference>